<gene>
    <name evidence="3" type="ORF">QE152_g4191</name>
</gene>
<feature type="region of interest" description="Disordered" evidence="2">
    <location>
        <begin position="1132"/>
        <end position="1173"/>
    </location>
</feature>
<feature type="compositionally biased region" description="Basic and acidic residues" evidence="2">
    <location>
        <begin position="922"/>
        <end position="955"/>
    </location>
</feature>
<keyword evidence="4" id="KW-1185">Reference proteome</keyword>
<protein>
    <submittedName>
        <fullName evidence="3">Uncharacterized protein</fullName>
    </submittedName>
</protein>
<feature type="compositionally biased region" description="Low complexity" evidence="2">
    <location>
        <begin position="1342"/>
        <end position="1351"/>
    </location>
</feature>
<feature type="compositionally biased region" description="Basic and acidic residues" evidence="2">
    <location>
        <begin position="982"/>
        <end position="1002"/>
    </location>
</feature>
<sequence>MKPIQHTSSPKRDITRIDPAMLEALNSKLSQIESDSPTSSKTESLKPTTAKIKIAPKPPLLEIKVDVSKKVDKIKSNDKIVQKDEKLDKIDIKPKPPVKEKNKDGKPKRVIKPRMQPSKKGGKGNKTKVRITSFSSDDESLDSDDVFGSAEATPTKMEFSPPQMRKEMESILKFESERKYLQYTMSSTEVEGSPPQTRKSDVLYDRTLDPNYQTELRRISERSLSIPSSEDDLNIKTSDFSEDDLNIKTSDLAPVFAEPETDAALNTVTDHDDVDKSVDDTIEQVTVQELLKEEELKDLDEEKEKEKKLLQADIEKDLKDLKVPPKTKITEICSPSMRKKGQSPLLFAHARLNFKITEICSPSMRKKGQSPLLFAHARLNLSEGSAFSLLQKQQATEAQLLSGRRTKSLDAPVISVNRLPPLNAFSSKDDTVEEEDQSDLILKESDRETTDYESPSKIKSLTEESTDEISREIKAITATSSPSTTTSTPTRSVDTKPRIVREKLKSDKDKDQIVPDVSPKPRYSKPALPSRGTVPKPPGGKARPSRYAKEAKLSPKEPKPSPKEKTKPPSLPKPGLKPKGSPKPSPPAIPAKPPPQKAVSCEKIEKTDKTLTAQKSLPTQSSLNLPEIKRTKSQELESQKKLPPKEKARSLEKLELKRLGSKERTKSQDESDTDIAKRKEKQQMLYETAIKQTKTLRKRYGYRQEEGKAANVVEEMVRERHGKLEISINTIENNAVNLEDAIIITKSPKKLDKKMDKKLTKSLELNLNGETSEDDAKSVQRLGKSLDLDNRPEKEEFDFDFQLKPVKLEDTSPESDTNLPHLPMGQEELIEADVHAESDTDDTLKESEMTQDIILEGTSLDVWLSVDDKDKLDNITVVQKSGDFFEEAPTSKPPDLAKLEAKSSSDSQSLERMSLGNSLDIKYIDDSGDSSHKSEKDAQLVAELHRASSKRRENNFEEDGEGEEGERKIRSFNQRGQNVEKIISKKMEKARKENEKLGRLTSEESLTEVSELKLEDKSKDNLDARETFMKLSAERSRSEDTGSWVTVECEEYVGEESFDYDNVMDTSPEINKCVEITEANIEIEIESAKPEENLLMVAETTNVKHSKIELAKPEENLLMVAETTNVKHSKIELLKRSSDQSRSSDTTGSWTSGEKDLSPGNLKETEESSVSCSMGRAIGLSQTIEKFASRDQIDKSSPEMEPPRSPRSPRICVLGRAFTIDEASDKEDSSSDSANHILPKDLTPIQEAQEESSDTGGVRYKRKPYPFEEKWSSDSELAQRLQQKLSKKRNGFNKVDKHSLSTESRNSLDTESSSGSLGVAARLQRAGELVKEPSSTWRPFPLESSGSSSLEEGIMPIDHDLYGQEYFLTRDNSDDFNALTDITYLQQNGDRDLTPTREGEDLANFPNFAYPCLEDLANFPNFAYPCLGNIGNLTDVLHGYSTTFLSRTLSRISERSTNSENGYSTTFLSRTLSRISERSTNSEKSSVDDDSTKASTQSDSLNDESLPSSDRPASLSSDRIRLATPTFRTPRKEPRLTARKLNERAE</sequence>
<comment type="caution">
    <text evidence="3">The sequence shown here is derived from an EMBL/GenBank/DDBJ whole genome shotgun (WGS) entry which is preliminary data.</text>
</comment>
<feature type="compositionally biased region" description="Basic and acidic residues" evidence="2">
    <location>
        <begin position="600"/>
        <end position="609"/>
    </location>
</feature>
<feature type="compositionally biased region" description="Polar residues" evidence="2">
    <location>
        <begin position="1274"/>
        <end position="1284"/>
    </location>
</feature>
<feature type="compositionally biased region" description="Acidic residues" evidence="2">
    <location>
        <begin position="136"/>
        <end position="145"/>
    </location>
</feature>
<reference evidence="3 4" key="1">
    <citation type="journal article" date="2024" name="BMC Genomics">
        <title>De novo assembly and annotation of Popillia japonica's genome with initial clues to its potential as an invasive pest.</title>
        <authorList>
            <person name="Cucini C."/>
            <person name="Boschi S."/>
            <person name="Funari R."/>
            <person name="Cardaioli E."/>
            <person name="Iannotti N."/>
            <person name="Marturano G."/>
            <person name="Paoli F."/>
            <person name="Bruttini M."/>
            <person name="Carapelli A."/>
            <person name="Frati F."/>
            <person name="Nardi F."/>
        </authorList>
    </citation>
    <scope>NUCLEOTIDE SEQUENCE [LARGE SCALE GENOMIC DNA]</scope>
    <source>
        <strain evidence="3">DMR45628</strain>
    </source>
</reference>
<feature type="region of interest" description="Disordered" evidence="2">
    <location>
        <begin position="420"/>
        <end position="681"/>
    </location>
</feature>
<dbReference type="EMBL" id="JASPKY010000020">
    <property type="protein sequence ID" value="KAK9752409.1"/>
    <property type="molecule type" value="Genomic_DNA"/>
</dbReference>
<evidence type="ECO:0000313" key="3">
    <source>
        <dbReference type="EMBL" id="KAK9752409.1"/>
    </source>
</evidence>
<feature type="compositionally biased region" description="Low complexity" evidence="2">
    <location>
        <begin position="479"/>
        <end position="490"/>
    </location>
</feature>
<feature type="compositionally biased region" description="Basic and acidic residues" evidence="2">
    <location>
        <begin position="493"/>
        <end position="513"/>
    </location>
</feature>
<feature type="compositionally biased region" description="Basic and acidic residues" evidence="2">
    <location>
        <begin position="627"/>
        <end position="677"/>
    </location>
</feature>
<feature type="compositionally biased region" description="Polar residues" evidence="2">
    <location>
        <begin position="1301"/>
        <end position="1316"/>
    </location>
</feature>
<feature type="compositionally biased region" description="Basic and acidic residues" evidence="2">
    <location>
        <begin position="1010"/>
        <end position="1019"/>
    </location>
</feature>
<evidence type="ECO:0000256" key="2">
    <source>
        <dbReference type="SAM" id="MobiDB-lite"/>
    </source>
</evidence>
<organism evidence="3 4">
    <name type="scientific">Popillia japonica</name>
    <name type="common">Japanese beetle</name>
    <dbReference type="NCBI Taxonomy" id="7064"/>
    <lineage>
        <taxon>Eukaryota</taxon>
        <taxon>Metazoa</taxon>
        <taxon>Ecdysozoa</taxon>
        <taxon>Arthropoda</taxon>
        <taxon>Hexapoda</taxon>
        <taxon>Insecta</taxon>
        <taxon>Pterygota</taxon>
        <taxon>Neoptera</taxon>
        <taxon>Endopterygota</taxon>
        <taxon>Coleoptera</taxon>
        <taxon>Polyphaga</taxon>
        <taxon>Scarabaeiformia</taxon>
        <taxon>Scarabaeidae</taxon>
        <taxon>Rutelinae</taxon>
        <taxon>Popillia</taxon>
    </lineage>
</organism>
<feature type="region of interest" description="Disordered" evidence="2">
    <location>
        <begin position="1190"/>
        <end position="1316"/>
    </location>
</feature>
<accession>A0AAW1N162</accession>
<name>A0AAW1N162_POPJA</name>
<feature type="region of interest" description="Disordered" evidence="2">
    <location>
        <begin position="1474"/>
        <end position="1546"/>
    </location>
</feature>
<feature type="compositionally biased region" description="Basic and acidic residues" evidence="2">
    <location>
        <begin position="1475"/>
        <end position="1492"/>
    </location>
</feature>
<evidence type="ECO:0000256" key="1">
    <source>
        <dbReference type="SAM" id="Coils"/>
    </source>
</evidence>
<proteinExistence type="predicted"/>
<feature type="compositionally biased region" description="Polar residues" evidence="2">
    <location>
        <begin position="1493"/>
        <end position="1508"/>
    </location>
</feature>
<feature type="coiled-coil region" evidence="1">
    <location>
        <begin position="282"/>
        <end position="316"/>
    </location>
</feature>
<feature type="compositionally biased region" description="Polar residues" evidence="2">
    <location>
        <begin position="904"/>
        <end position="917"/>
    </location>
</feature>
<feature type="region of interest" description="Disordered" evidence="2">
    <location>
        <begin position="28"/>
        <end position="51"/>
    </location>
</feature>
<feature type="region of interest" description="Disordered" evidence="2">
    <location>
        <begin position="883"/>
        <end position="1019"/>
    </location>
</feature>
<evidence type="ECO:0000313" key="4">
    <source>
        <dbReference type="Proteomes" id="UP001458880"/>
    </source>
</evidence>
<feature type="compositionally biased region" description="Basic and acidic residues" evidence="2">
    <location>
        <begin position="441"/>
        <end position="474"/>
    </location>
</feature>
<dbReference type="Proteomes" id="UP001458880">
    <property type="component" value="Unassembled WGS sequence"/>
</dbReference>
<feature type="compositionally biased region" description="Basic residues" evidence="2">
    <location>
        <begin position="120"/>
        <end position="129"/>
    </location>
</feature>
<feature type="compositionally biased region" description="Basic and acidic residues" evidence="2">
    <location>
        <begin position="72"/>
        <end position="107"/>
    </location>
</feature>
<feature type="compositionally biased region" description="Pro residues" evidence="2">
    <location>
        <begin position="581"/>
        <end position="596"/>
    </location>
</feature>
<feature type="compositionally biased region" description="Basic and acidic residues" evidence="2">
    <location>
        <begin position="1190"/>
        <end position="1204"/>
    </location>
</feature>
<feature type="compositionally biased region" description="Low complexity" evidence="2">
    <location>
        <begin position="1140"/>
        <end position="1149"/>
    </location>
</feature>
<feature type="region of interest" description="Disordered" evidence="2">
    <location>
        <begin position="72"/>
        <end position="165"/>
    </location>
</feature>
<feature type="compositionally biased region" description="Polar residues" evidence="2">
    <location>
        <begin position="610"/>
        <end position="624"/>
    </location>
</feature>
<keyword evidence="1" id="KW-0175">Coiled coil</keyword>
<feature type="compositionally biased region" description="Polar residues" evidence="2">
    <location>
        <begin position="28"/>
        <end position="47"/>
    </location>
</feature>
<feature type="compositionally biased region" description="Basic and acidic residues" evidence="2">
    <location>
        <begin position="1530"/>
        <end position="1546"/>
    </location>
</feature>
<feature type="region of interest" description="Disordered" evidence="2">
    <location>
        <begin position="1330"/>
        <end position="1351"/>
    </location>
</feature>
<feature type="compositionally biased region" description="Basic and acidic residues" evidence="2">
    <location>
        <begin position="547"/>
        <end position="567"/>
    </location>
</feature>